<dbReference type="Pfam" id="PF14752">
    <property type="entry name" value="RBP_receptor"/>
    <property type="match status" value="2"/>
</dbReference>
<keyword evidence="5 8" id="KW-1133">Transmembrane helix</keyword>
<feature type="transmembrane region" description="Helical" evidence="8">
    <location>
        <begin position="61"/>
        <end position="78"/>
    </location>
</feature>
<evidence type="ECO:0008006" key="11">
    <source>
        <dbReference type="Google" id="ProtNLM"/>
    </source>
</evidence>
<dbReference type="GeneID" id="110235118"/>
<keyword evidence="10" id="KW-1185">Reference proteome</keyword>
<evidence type="ECO:0000256" key="1">
    <source>
        <dbReference type="ARBA" id="ARBA00004651"/>
    </source>
</evidence>
<dbReference type="AlphaFoldDB" id="A0A913WYT7"/>
<sequence length="619" mass="71002">MSYKCLVDENSYIMGMLAPSMLIIVVLSFMKKRVRLKPNLLNGRPGLLSPVSFLGKERNRLIIVLAFGATASSCYEMFTYEAVAIKNVPNTPYGKAFNGIFLSLLYGIINYPYLACLNAEYRLIGYAIGLLYTFIRCTVDLVVIFGCTSDSKEIDDFLTSYKLLVHLPSVICTILLFASYAIFLFQEIRKIYANNAHPTCQEIFLIGGERDEPVAEDIDRNHVSLLLANKLYSKRVLVEHEPWYITVRRKIYETRPDFKFSTQFMSAVFVSLIFIYQIAATLMHVLAFYKKILGMITGNPIVQRMLKTFFDYYQIAVIMASVIATLQIFMFIKSHRSDVLKTYRTRSGQLPDEHMNPKVIVGKSLRFCGYQIAFTGVGMIFVTISVLFPLLFILALKYADEIVGISAVTILKEIVLFILPAVIVPFLIWLALLLLCTFVFRDRTYPDLTVTIDNRRLFDIMSYFFFFLNILVGIWSGLSRVAKGAALGLVFLCRLDRTSMMTGYRKWDRGYMAYIGFLNVLVAFRHPVMLCFCQVLIDERKKLYSGLITSDRPRRSTRALNRWFLAVLLTRNPSLLRYRKRDVFGSRDTYSSATAADMSAVVLEEWEMPSEKLKSTQFY</sequence>
<feature type="transmembrane region" description="Helical" evidence="8">
    <location>
        <begin position="312"/>
        <end position="332"/>
    </location>
</feature>
<dbReference type="EnsemblMetazoa" id="XM_021040548.2">
    <property type="protein sequence ID" value="XP_020896207.1"/>
    <property type="gene ID" value="LOC110235118"/>
</dbReference>
<dbReference type="KEGG" id="epa:110235118"/>
<feature type="transmembrane region" description="Helical" evidence="8">
    <location>
        <begin position="372"/>
        <end position="394"/>
    </location>
</feature>
<keyword evidence="2" id="KW-0813">Transport</keyword>
<dbReference type="RefSeq" id="XP_020896207.1">
    <property type="nucleotide sequence ID" value="XM_021040548.2"/>
</dbReference>
<feature type="transmembrane region" description="Helical" evidence="8">
    <location>
        <begin position="511"/>
        <end position="537"/>
    </location>
</feature>
<evidence type="ECO:0000313" key="9">
    <source>
        <dbReference type="EnsemblMetazoa" id="XP_020896207.1"/>
    </source>
</evidence>
<evidence type="ECO:0000256" key="7">
    <source>
        <dbReference type="ARBA" id="ARBA00023170"/>
    </source>
</evidence>
<dbReference type="GO" id="GO:0071939">
    <property type="term" value="P:vitamin A import into cell"/>
    <property type="evidence" value="ECO:0007669"/>
    <property type="project" value="TreeGrafter"/>
</dbReference>
<feature type="transmembrane region" description="Helical" evidence="8">
    <location>
        <begin position="460"/>
        <end position="478"/>
    </location>
</feature>
<feature type="transmembrane region" description="Helical" evidence="8">
    <location>
        <begin position="264"/>
        <end position="289"/>
    </location>
</feature>
<dbReference type="Proteomes" id="UP000887567">
    <property type="component" value="Unplaced"/>
</dbReference>
<dbReference type="GO" id="GO:0005886">
    <property type="term" value="C:plasma membrane"/>
    <property type="evidence" value="ECO:0007669"/>
    <property type="project" value="UniProtKB-SubCell"/>
</dbReference>
<keyword evidence="4 8" id="KW-0812">Transmembrane</keyword>
<dbReference type="PANTHER" id="PTHR21444">
    <property type="entry name" value="COILED-COIL DOMAIN-CONTAINING PROTEIN 180"/>
    <property type="match status" value="1"/>
</dbReference>
<keyword evidence="3" id="KW-1003">Cell membrane</keyword>
<protein>
    <recommendedName>
        <fullName evidence="11">Stimulated by retinoic acid gene 6 protein-like</fullName>
    </recommendedName>
</protein>
<dbReference type="OMA" id="TEEITWH"/>
<organism evidence="9 10">
    <name type="scientific">Exaiptasia diaphana</name>
    <name type="common">Tropical sea anemone</name>
    <name type="synonym">Aiptasia pulchella</name>
    <dbReference type="NCBI Taxonomy" id="2652724"/>
    <lineage>
        <taxon>Eukaryota</taxon>
        <taxon>Metazoa</taxon>
        <taxon>Cnidaria</taxon>
        <taxon>Anthozoa</taxon>
        <taxon>Hexacorallia</taxon>
        <taxon>Actiniaria</taxon>
        <taxon>Aiptasiidae</taxon>
        <taxon>Exaiptasia</taxon>
    </lineage>
</organism>
<feature type="transmembrane region" description="Helical" evidence="8">
    <location>
        <begin position="12"/>
        <end position="30"/>
    </location>
</feature>
<dbReference type="PANTHER" id="PTHR21444:SF15">
    <property type="entry name" value="RECEPTOR FOR RETINOL UPTAKE STRA6"/>
    <property type="match status" value="1"/>
</dbReference>
<reference evidence="9" key="1">
    <citation type="submission" date="2022-11" db="UniProtKB">
        <authorList>
            <consortium name="EnsemblMetazoa"/>
        </authorList>
    </citation>
    <scope>IDENTIFICATION</scope>
</reference>
<evidence type="ECO:0000313" key="10">
    <source>
        <dbReference type="Proteomes" id="UP000887567"/>
    </source>
</evidence>
<name>A0A913WYT7_EXADI</name>
<comment type="subcellular location">
    <subcellularLocation>
        <location evidence="1">Cell membrane</location>
        <topology evidence="1">Multi-pass membrane protein</topology>
    </subcellularLocation>
</comment>
<dbReference type="GO" id="GO:0038023">
    <property type="term" value="F:signaling receptor activity"/>
    <property type="evidence" value="ECO:0007669"/>
    <property type="project" value="InterPro"/>
</dbReference>
<feature type="transmembrane region" description="Helical" evidence="8">
    <location>
        <begin position="123"/>
        <end position="145"/>
    </location>
</feature>
<dbReference type="InterPro" id="IPR026612">
    <property type="entry name" value="STRA6-like"/>
</dbReference>
<keyword evidence="6 8" id="KW-0472">Membrane</keyword>
<proteinExistence type="predicted"/>
<dbReference type="GO" id="GO:0034632">
    <property type="term" value="F:retinol transmembrane transporter activity"/>
    <property type="evidence" value="ECO:0007669"/>
    <property type="project" value="InterPro"/>
</dbReference>
<evidence type="ECO:0000256" key="6">
    <source>
        <dbReference type="ARBA" id="ARBA00023136"/>
    </source>
</evidence>
<feature type="transmembrane region" description="Helical" evidence="8">
    <location>
        <begin position="98"/>
        <end position="116"/>
    </location>
</feature>
<accession>A0A913WYT7</accession>
<dbReference type="OrthoDB" id="5966836at2759"/>
<evidence type="ECO:0000256" key="8">
    <source>
        <dbReference type="SAM" id="Phobius"/>
    </source>
</evidence>
<keyword evidence="7" id="KW-0675">Receptor</keyword>
<feature type="transmembrane region" description="Helical" evidence="8">
    <location>
        <begin position="165"/>
        <end position="185"/>
    </location>
</feature>
<evidence type="ECO:0000256" key="2">
    <source>
        <dbReference type="ARBA" id="ARBA00022448"/>
    </source>
</evidence>
<evidence type="ECO:0000256" key="3">
    <source>
        <dbReference type="ARBA" id="ARBA00022475"/>
    </source>
</evidence>
<evidence type="ECO:0000256" key="5">
    <source>
        <dbReference type="ARBA" id="ARBA00022989"/>
    </source>
</evidence>
<feature type="transmembrane region" description="Helical" evidence="8">
    <location>
        <begin position="414"/>
        <end position="440"/>
    </location>
</feature>
<evidence type="ECO:0000256" key="4">
    <source>
        <dbReference type="ARBA" id="ARBA00022692"/>
    </source>
</evidence>